<dbReference type="PROSITE" id="PS51257">
    <property type="entry name" value="PROKAR_LIPOPROTEIN"/>
    <property type="match status" value="1"/>
</dbReference>
<organism evidence="1">
    <name type="scientific">hydrothermal vent metagenome</name>
    <dbReference type="NCBI Taxonomy" id="652676"/>
    <lineage>
        <taxon>unclassified sequences</taxon>
        <taxon>metagenomes</taxon>
        <taxon>ecological metagenomes</taxon>
    </lineage>
</organism>
<dbReference type="AlphaFoldDB" id="A0A161K024"/>
<evidence type="ECO:0000313" key="1">
    <source>
        <dbReference type="EMBL" id="CUS42366.1"/>
    </source>
</evidence>
<dbReference type="EMBL" id="CZQC01000065">
    <property type="protein sequence ID" value="CUS42366.1"/>
    <property type="molecule type" value="Genomic_DNA"/>
</dbReference>
<proteinExistence type="predicted"/>
<accession>A0A161K024</accession>
<name>A0A161K024_9ZZZZ</name>
<gene>
    <name evidence="1" type="ORF">MGWOODY_Tha2490</name>
</gene>
<reference evidence="1" key="1">
    <citation type="submission" date="2015-10" db="EMBL/GenBank/DDBJ databases">
        <authorList>
            <person name="Gilbert D.G."/>
        </authorList>
    </citation>
    <scope>NUCLEOTIDE SEQUENCE</scope>
</reference>
<protein>
    <submittedName>
        <fullName evidence="1">Uncharacterized protein</fullName>
    </submittedName>
</protein>
<sequence>MNRITPLLAAMCVSSALVGCSNTNNDNASASTETGSESLSGKVADGYLAGATVCLDLNDNQECDADEPSTTSTSGGAYTLEGVTAEQLASAAILVEIVVGETIDEDNPGVAIDRTYTLTAPAGYNFVSPLTTMVQNEVRESGLTPDEAKASVQTKLGTEIDLADDYVAGSSDETNGAEFARLHKVAQVTRVVMQNNIETVNQLTDGTGVAFEDLLSLIVKQVVAALDTISAQVDAAGESFDPDDVVSSGGVDGANVDTATINDDLAEREAKRSATDVSIAEVLTSGDSLHFFESDEYDQGVVDFFYGTVSADSSNNVTITRSIYNSSTESWDADSEDNADTYQDCILDSGAWNCVSDSSETITVSGDSVIVKRGGLDASKEVITGISIDLTGKRIASFADDERYEYVLDPAATFSEGATGYRLSFVRDSAIHVIFNDNVATVSECWDGSASSEGPFSPTDTWCNNVFLRTGDGNYETDGDAATTLSQLVSSTAASNPNDPSDIKGTELYGHDISIMAEFISGGVANYYLVDYREGSTTSLSTKYTGTWAQNTVDTKVIMQFTLPAILISKGDLDDDEKTQFFTVHDGYVRRGGIIPAGSSNDNQWVFNNSARDQIKAAFDYSLLTDLEPCSTGDIEEGEDQSGVATGGTSSDFIAAAEACSASSFVSADLTDQTFVSDFGVFNFKAAGAGVFVGEVGGEEDSVLDFTWAINSAGHVVINTSNTQKGETTFLRLTMAKIEVNARQISLKTFSQEAGTSAAVDQAVGEVYGEVWAIK</sequence>